<accession>A0A2N3HVE6</accession>
<comment type="catalytic activity">
    <reaction evidence="1">
        <text>ATP + protein L-histidine = ADP + protein N-phospho-L-histidine.</text>
        <dbReference type="EC" id="2.7.13.3"/>
    </reaction>
</comment>
<protein>
    <recommendedName>
        <fullName evidence="2">histidine kinase</fullName>
        <ecNumber evidence="2">2.7.13.3</ecNumber>
    </recommendedName>
</protein>
<dbReference type="InterPro" id="IPR019734">
    <property type="entry name" value="TPR_rpt"/>
</dbReference>
<reference evidence="10 11" key="1">
    <citation type="journal article" date="2017" name="Front. Microbiol.">
        <title>Labilibaculum manganireducens gen. nov., sp. nov. and Labilibaculum filiforme sp. nov., Novel Bacteroidetes Isolated from Subsurface Sediments of the Baltic Sea.</title>
        <authorList>
            <person name="Vandieken V."/>
            <person name="Marshall I.P."/>
            <person name="Niemann H."/>
            <person name="Engelen B."/>
            <person name="Cypionka H."/>
        </authorList>
    </citation>
    <scope>NUCLEOTIDE SEQUENCE [LARGE SCALE GENOMIC DNA]</scope>
    <source>
        <strain evidence="10 11">59.16B</strain>
    </source>
</reference>
<dbReference type="InterPro" id="IPR011990">
    <property type="entry name" value="TPR-like_helical_dom_sf"/>
</dbReference>
<keyword evidence="4" id="KW-0808">Transferase</keyword>
<dbReference type="InterPro" id="IPR036890">
    <property type="entry name" value="HATPase_C_sf"/>
</dbReference>
<evidence type="ECO:0000259" key="9">
    <source>
        <dbReference type="PROSITE" id="PS50109"/>
    </source>
</evidence>
<dbReference type="GO" id="GO:0000155">
    <property type="term" value="F:phosphorelay sensor kinase activity"/>
    <property type="evidence" value="ECO:0007669"/>
    <property type="project" value="InterPro"/>
</dbReference>
<keyword evidence="8" id="KW-0472">Membrane</keyword>
<evidence type="ECO:0000256" key="8">
    <source>
        <dbReference type="SAM" id="Phobius"/>
    </source>
</evidence>
<evidence type="ECO:0000313" key="11">
    <source>
        <dbReference type="Proteomes" id="UP000233535"/>
    </source>
</evidence>
<evidence type="ECO:0000256" key="6">
    <source>
        <dbReference type="ARBA" id="ARBA00023012"/>
    </source>
</evidence>
<dbReference type="Pfam" id="PF02518">
    <property type="entry name" value="HATPase_c"/>
    <property type="match status" value="1"/>
</dbReference>
<keyword evidence="3" id="KW-0597">Phosphoprotein</keyword>
<keyword evidence="6" id="KW-0902">Two-component regulatory system</keyword>
<dbReference type="Gene3D" id="3.30.565.10">
    <property type="entry name" value="Histidine kinase-like ATPase, C-terminal domain"/>
    <property type="match status" value="1"/>
</dbReference>
<dbReference type="Gene3D" id="1.25.40.10">
    <property type="entry name" value="Tetratricopeptide repeat domain"/>
    <property type="match status" value="2"/>
</dbReference>
<dbReference type="SMART" id="SM00028">
    <property type="entry name" value="TPR"/>
    <property type="match status" value="6"/>
</dbReference>
<dbReference type="PROSITE" id="PS50005">
    <property type="entry name" value="TPR"/>
    <property type="match status" value="2"/>
</dbReference>
<dbReference type="Pfam" id="PF00512">
    <property type="entry name" value="HisKA"/>
    <property type="match status" value="1"/>
</dbReference>
<dbReference type="PANTHER" id="PTHR43711:SF31">
    <property type="entry name" value="HISTIDINE KINASE"/>
    <property type="match status" value="1"/>
</dbReference>
<evidence type="ECO:0000256" key="7">
    <source>
        <dbReference type="PROSITE-ProRule" id="PRU00339"/>
    </source>
</evidence>
<dbReference type="CDD" id="cd00075">
    <property type="entry name" value="HATPase"/>
    <property type="match status" value="1"/>
</dbReference>
<organism evidence="10 11">
    <name type="scientific">Labilibaculum filiforme</name>
    <dbReference type="NCBI Taxonomy" id="1940526"/>
    <lineage>
        <taxon>Bacteria</taxon>
        <taxon>Pseudomonadati</taxon>
        <taxon>Bacteroidota</taxon>
        <taxon>Bacteroidia</taxon>
        <taxon>Marinilabiliales</taxon>
        <taxon>Marinifilaceae</taxon>
        <taxon>Labilibaculum</taxon>
    </lineage>
</organism>
<dbReference type="InterPro" id="IPR003661">
    <property type="entry name" value="HisK_dim/P_dom"/>
</dbReference>
<dbReference type="InterPro" id="IPR003594">
    <property type="entry name" value="HATPase_dom"/>
</dbReference>
<evidence type="ECO:0000256" key="5">
    <source>
        <dbReference type="ARBA" id="ARBA00022777"/>
    </source>
</evidence>
<dbReference type="SMART" id="SM00387">
    <property type="entry name" value="HATPase_c"/>
    <property type="match status" value="1"/>
</dbReference>
<dbReference type="OrthoDB" id="9810447at2"/>
<sequence length="658" mass="75112">MIRLPYFIISILILFTSLSVFAQSGGKTVSELFSEVEITEKVRLLEEQCWSLRESNSDSAIIIGQQALNLAIKHNLRKEFPKLYGYLGVVQLHYLYKTKEAIPFLHRSLEYSLQEKDSVQLAYSYNNLGDLYLLTGNLPLALEFAENSLQLFEKLNHTAGISYACVNLGLVYREKKNYDLAFDYFETALVAWKELGQELGVGSVTLEMARTYEAIGNIDEAMLSYQKAYEKSIGSGNARYTAFCLHGIANIFILKKEYSKAYKYYQKALQLNQERNFDFGLVDDYIGIALIYAHENKRAEAEFNLQKALSIANRLGLNTKILEVHNAFAELYQIIGDQDMAIETYKNFSIVYDSILSIHQFEIIDEMQNRFSMHQTLSETEQELESRKIQERYLVIILILMLVIALVLYWRYQSHRKINLKLAQINQTKDKLFSVISHDLRNPFNSLIGFSELLLEEVKEGKYENVETFTSYMNQSSKEGLKLLTNLLDWSRSQTGAITFKSSPLKLNWLFGELAGFFDLEQQRYQVKMEFTNLIEEEILADADILRTILINLISNAIKFTNEGGLIQLHAQRTNSFVKITVKDNGIGMSEDIVDSLFDNAKTTTSTIGLHKEQGTGLGLSICADLIRIHKGTIGVKSKLGKGTSFEIKFPFEKADSL</sequence>
<dbReference type="SUPFAM" id="SSF48452">
    <property type="entry name" value="TPR-like"/>
    <property type="match status" value="2"/>
</dbReference>
<keyword evidence="8" id="KW-0812">Transmembrane</keyword>
<evidence type="ECO:0000256" key="1">
    <source>
        <dbReference type="ARBA" id="ARBA00000085"/>
    </source>
</evidence>
<keyword evidence="8" id="KW-1133">Transmembrane helix</keyword>
<dbReference type="EC" id="2.7.13.3" evidence="2"/>
<keyword evidence="5" id="KW-0418">Kinase</keyword>
<dbReference type="PROSITE" id="PS50109">
    <property type="entry name" value="HIS_KIN"/>
    <property type="match status" value="1"/>
</dbReference>
<dbReference type="InterPro" id="IPR050736">
    <property type="entry name" value="Sensor_HK_Regulatory"/>
</dbReference>
<feature type="transmembrane region" description="Helical" evidence="8">
    <location>
        <begin position="393"/>
        <end position="412"/>
    </location>
</feature>
<dbReference type="PRINTS" id="PR00344">
    <property type="entry name" value="BCTRLSENSOR"/>
</dbReference>
<dbReference type="InterPro" id="IPR004358">
    <property type="entry name" value="Sig_transdc_His_kin-like_C"/>
</dbReference>
<name>A0A2N3HVE6_9BACT</name>
<dbReference type="EMBL" id="MVDD01000010">
    <property type="protein sequence ID" value="PKQ62001.1"/>
    <property type="molecule type" value="Genomic_DNA"/>
</dbReference>
<feature type="repeat" description="TPR" evidence="7">
    <location>
        <begin position="122"/>
        <end position="155"/>
    </location>
</feature>
<dbReference type="Gene3D" id="1.10.287.130">
    <property type="match status" value="1"/>
</dbReference>
<feature type="domain" description="Histidine kinase" evidence="9">
    <location>
        <begin position="435"/>
        <end position="654"/>
    </location>
</feature>
<dbReference type="InterPro" id="IPR005467">
    <property type="entry name" value="His_kinase_dom"/>
</dbReference>
<dbReference type="SUPFAM" id="SSF47384">
    <property type="entry name" value="Homodimeric domain of signal transducing histidine kinase"/>
    <property type="match status" value="1"/>
</dbReference>
<dbReference type="Proteomes" id="UP000233535">
    <property type="component" value="Unassembled WGS sequence"/>
</dbReference>
<dbReference type="RefSeq" id="WP_101262029.1">
    <property type="nucleotide sequence ID" value="NZ_MVDD01000010.1"/>
</dbReference>
<dbReference type="SUPFAM" id="SSF55874">
    <property type="entry name" value="ATPase domain of HSP90 chaperone/DNA topoisomerase II/histidine kinase"/>
    <property type="match status" value="1"/>
</dbReference>
<dbReference type="AlphaFoldDB" id="A0A2N3HVE6"/>
<dbReference type="CDD" id="cd00082">
    <property type="entry name" value="HisKA"/>
    <property type="match status" value="1"/>
</dbReference>
<dbReference type="InterPro" id="IPR036097">
    <property type="entry name" value="HisK_dim/P_sf"/>
</dbReference>
<comment type="caution">
    <text evidence="10">The sequence shown here is derived from an EMBL/GenBank/DDBJ whole genome shotgun (WGS) entry which is preliminary data.</text>
</comment>
<dbReference type="PANTHER" id="PTHR43711">
    <property type="entry name" value="TWO-COMPONENT HISTIDINE KINASE"/>
    <property type="match status" value="1"/>
</dbReference>
<evidence type="ECO:0000256" key="3">
    <source>
        <dbReference type="ARBA" id="ARBA00022553"/>
    </source>
</evidence>
<evidence type="ECO:0000313" key="10">
    <source>
        <dbReference type="EMBL" id="PKQ62001.1"/>
    </source>
</evidence>
<keyword evidence="11" id="KW-1185">Reference proteome</keyword>
<keyword evidence="7" id="KW-0802">TPR repeat</keyword>
<dbReference type="Pfam" id="PF13181">
    <property type="entry name" value="TPR_8"/>
    <property type="match status" value="1"/>
</dbReference>
<dbReference type="SMART" id="SM00388">
    <property type="entry name" value="HisKA"/>
    <property type="match status" value="1"/>
</dbReference>
<proteinExistence type="predicted"/>
<feature type="repeat" description="TPR" evidence="7">
    <location>
        <begin position="242"/>
        <end position="275"/>
    </location>
</feature>
<dbReference type="Pfam" id="PF13424">
    <property type="entry name" value="TPR_12"/>
    <property type="match status" value="2"/>
</dbReference>
<evidence type="ECO:0000256" key="4">
    <source>
        <dbReference type="ARBA" id="ARBA00022679"/>
    </source>
</evidence>
<gene>
    <name evidence="10" type="ORF">BZG02_13760</name>
</gene>
<evidence type="ECO:0000256" key="2">
    <source>
        <dbReference type="ARBA" id="ARBA00012438"/>
    </source>
</evidence>